<dbReference type="EMBL" id="JAULSU010000004">
    <property type="protein sequence ID" value="KAK0619416.1"/>
    <property type="molecule type" value="Genomic_DNA"/>
</dbReference>
<feature type="transmembrane region" description="Helical" evidence="1">
    <location>
        <begin position="452"/>
        <end position="470"/>
    </location>
</feature>
<evidence type="ECO:0000256" key="1">
    <source>
        <dbReference type="SAM" id="Phobius"/>
    </source>
</evidence>
<feature type="transmembrane region" description="Helical" evidence="1">
    <location>
        <begin position="199"/>
        <end position="216"/>
    </location>
</feature>
<feature type="transmembrane region" description="Helical" evidence="1">
    <location>
        <begin position="415"/>
        <end position="440"/>
    </location>
</feature>
<dbReference type="AlphaFoldDB" id="A0AA40BZ75"/>
<evidence type="ECO:0000313" key="2">
    <source>
        <dbReference type="EMBL" id="KAK0619416.1"/>
    </source>
</evidence>
<keyword evidence="1" id="KW-1133">Transmembrane helix</keyword>
<keyword evidence="3" id="KW-1185">Reference proteome</keyword>
<feature type="transmembrane region" description="Helical" evidence="1">
    <location>
        <begin position="353"/>
        <end position="373"/>
    </location>
</feature>
<proteinExistence type="predicted"/>
<evidence type="ECO:0000313" key="3">
    <source>
        <dbReference type="Proteomes" id="UP001175000"/>
    </source>
</evidence>
<reference evidence="2" key="1">
    <citation type="submission" date="2023-06" db="EMBL/GenBank/DDBJ databases">
        <title>Genome-scale phylogeny and comparative genomics of the fungal order Sordariales.</title>
        <authorList>
            <consortium name="Lawrence Berkeley National Laboratory"/>
            <person name="Hensen N."/>
            <person name="Bonometti L."/>
            <person name="Westerberg I."/>
            <person name="Brannstrom I.O."/>
            <person name="Guillou S."/>
            <person name="Cros-Aarteil S."/>
            <person name="Calhoun S."/>
            <person name="Haridas S."/>
            <person name="Kuo A."/>
            <person name="Mondo S."/>
            <person name="Pangilinan J."/>
            <person name="Riley R."/>
            <person name="Labutti K."/>
            <person name="Andreopoulos B."/>
            <person name="Lipzen A."/>
            <person name="Chen C."/>
            <person name="Yanf M."/>
            <person name="Daum C."/>
            <person name="Ng V."/>
            <person name="Clum A."/>
            <person name="Steindorff A."/>
            <person name="Ohm R."/>
            <person name="Martin F."/>
            <person name="Silar P."/>
            <person name="Natvig D."/>
            <person name="Lalanne C."/>
            <person name="Gautier V."/>
            <person name="Ament-Velasquez S.L."/>
            <person name="Kruys A."/>
            <person name="Hutchinson M.I."/>
            <person name="Powell A.J."/>
            <person name="Barry K."/>
            <person name="Miller A.N."/>
            <person name="Grigoriev I.V."/>
            <person name="Debuchy R."/>
            <person name="Gladieux P."/>
            <person name="Thoren M.H."/>
            <person name="Johannesson H."/>
        </authorList>
    </citation>
    <scope>NUCLEOTIDE SEQUENCE</scope>
    <source>
        <strain evidence="2">CBS 606.72</strain>
    </source>
</reference>
<organism evidence="2 3">
    <name type="scientific">Immersiella caudata</name>
    <dbReference type="NCBI Taxonomy" id="314043"/>
    <lineage>
        <taxon>Eukaryota</taxon>
        <taxon>Fungi</taxon>
        <taxon>Dikarya</taxon>
        <taxon>Ascomycota</taxon>
        <taxon>Pezizomycotina</taxon>
        <taxon>Sordariomycetes</taxon>
        <taxon>Sordariomycetidae</taxon>
        <taxon>Sordariales</taxon>
        <taxon>Lasiosphaeriaceae</taxon>
        <taxon>Immersiella</taxon>
    </lineage>
</organism>
<protein>
    <submittedName>
        <fullName evidence="2">Uncharacterized protein</fullName>
    </submittedName>
</protein>
<accession>A0AA40BZ75</accession>
<comment type="caution">
    <text evidence="2">The sequence shown here is derived from an EMBL/GenBank/DDBJ whole genome shotgun (WGS) entry which is preliminary data.</text>
</comment>
<name>A0AA40BZ75_9PEZI</name>
<sequence length="477" mass="53039">MDGDLQGPRSEKAKELTHLGLELTWTCRQQPPPSFYQKICPDWSVGKYLLSPKVVVDPDREDSFYPPFEPIFESSTRRFLEYPVCDGKYLWGADRPWQYSGSGINFHANALFALSQTPIQYMRCTSQVHSSSVASCVSAETSKFSWLPDYMFVWSGQSTPCSGASPIFISVTFDILTLIGEVIYTIYINRRRGLPPKTFSFVYLWVNTMIGIAKPIGEGFLLSRYAPTAPSPTGVYLPLLRPTGFAIAAAITGAFGSRGLGVQYLCIDSLATLMTFMAFSQRMPDFWNGRVIVPPQVGGPPALQTMFNGLFVATLPGAVFASAYMVSGILWPSLMALGLLARMGVSVKLGFKIWLTWACLFLVVLTSPFLAVWEMVWKVLHRREAKTTRFPAVRWYAAWFTERGKLINFASVVGYWVWVYLQFAVFVGRWIVLANLLPLAGDAWCPMTLKETEAGSALGTILLVAGLLGLKTFNLTA</sequence>
<gene>
    <name evidence="2" type="ORF">B0T14DRAFT_566274</name>
</gene>
<keyword evidence="1" id="KW-0812">Transmembrane</keyword>
<feature type="transmembrane region" description="Helical" evidence="1">
    <location>
        <begin position="167"/>
        <end position="187"/>
    </location>
</feature>
<feature type="transmembrane region" description="Helical" evidence="1">
    <location>
        <begin position="318"/>
        <end position="341"/>
    </location>
</feature>
<keyword evidence="1" id="KW-0472">Membrane</keyword>
<dbReference type="Proteomes" id="UP001175000">
    <property type="component" value="Unassembled WGS sequence"/>
</dbReference>